<feature type="region of interest" description="Disordered" evidence="1">
    <location>
        <begin position="44"/>
        <end position="80"/>
    </location>
</feature>
<accession>A0ABQ4JDU1</accession>
<gene>
    <name evidence="4" type="ORF">Vqi01_34400</name>
</gene>
<sequence length="247" mass="25837">MPRSSAPQDFADRPPWTRPTFIASAALVLVVITIGVLVAVSSAGSNDDTKATEAPPVSPAPAETTKPQTLPTTVPTAPPAGVRWELVGQTAVPVSSSAGPTRIADGTASGYAHTPEGALIAAAQLSARAGFDAGRQSWEPTIEQQFEPGTDRDRLLAALREAGDAPAQPGELSQIAGFSYQSYTPDTAVIGLTMRAPGAGTSRYHVLSLTLRWRDGDWRMIAPPGGAWTSVNRQTTDLIGVVEWGAR</sequence>
<protein>
    <recommendedName>
        <fullName evidence="3">DUF8175 domain-containing protein</fullName>
    </recommendedName>
</protein>
<keyword evidence="2" id="KW-1133">Transmembrane helix</keyword>
<evidence type="ECO:0000256" key="1">
    <source>
        <dbReference type="SAM" id="MobiDB-lite"/>
    </source>
</evidence>
<evidence type="ECO:0000313" key="5">
    <source>
        <dbReference type="Proteomes" id="UP000653076"/>
    </source>
</evidence>
<proteinExistence type="predicted"/>
<keyword evidence="2" id="KW-0472">Membrane</keyword>
<dbReference type="InterPro" id="IPR058488">
    <property type="entry name" value="DUF8175"/>
</dbReference>
<reference evidence="4 5" key="1">
    <citation type="submission" date="2021-01" db="EMBL/GenBank/DDBJ databases">
        <title>Whole genome shotgun sequence of Verrucosispora qiuiae NBRC 106684.</title>
        <authorList>
            <person name="Komaki H."/>
            <person name="Tamura T."/>
        </authorList>
    </citation>
    <scope>NUCLEOTIDE SEQUENCE [LARGE SCALE GENOMIC DNA]</scope>
    <source>
        <strain evidence="4 5">NBRC 106684</strain>
    </source>
</reference>
<evidence type="ECO:0000259" key="3">
    <source>
        <dbReference type="Pfam" id="PF26526"/>
    </source>
</evidence>
<dbReference type="EMBL" id="BOPC01000045">
    <property type="protein sequence ID" value="GIJ28278.1"/>
    <property type="molecule type" value="Genomic_DNA"/>
</dbReference>
<evidence type="ECO:0000256" key="2">
    <source>
        <dbReference type="SAM" id="Phobius"/>
    </source>
</evidence>
<name>A0ABQ4JDU1_9ACTN</name>
<organism evidence="4 5">
    <name type="scientific">Micromonospora qiuiae</name>
    <dbReference type="NCBI Taxonomy" id="502268"/>
    <lineage>
        <taxon>Bacteria</taxon>
        <taxon>Bacillati</taxon>
        <taxon>Actinomycetota</taxon>
        <taxon>Actinomycetes</taxon>
        <taxon>Micromonosporales</taxon>
        <taxon>Micromonosporaceae</taxon>
        <taxon>Micromonospora</taxon>
    </lineage>
</organism>
<feature type="domain" description="DUF8175" evidence="3">
    <location>
        <begin position="48"/>
        <end position="242"/>
    </location>
</feature>
<dbReference type="Pfam" id="PF26526">
    <property type="entry name" value="DUF8175"/>
    <property type="match status" value="1"/>
</dbReference>
<feature type="transmembrane region" description="Helical" evidence="2">
    <location>
        <begin position="20"/>
        <end position="40"/>
    </location>
</feature>
<keyword evidence="5" id="KW-1185">Reference proteome</keyword>
<dbReference type="Proteomes" id="UP000653076">
    <property type="component" value="Unassembled WGS sequence"/>
</dbReference>
<dbReference type="RefSeq" id="WP_204035807.1">
    <property type="nucleotide sequence ID" value="NZ_BOPC01000045.1"/>
</dbReference>
<evidence type="ECO:0000313" key="4">
    <source>
        <dbReference type="EMBL" id="GIJ28278.1"/>
    </source>
</evidence>
<keyword evidence="2" id="KW-0812">Transmembrane</keyword>
<comment type="caution">
    <text evidence="4">The sequence shown here is derived from an EMBL/GenBank/DDBJ whole genome shotgun (WGS) entry which is preliminary data.</text>
</comment>